<reference evidence="1" key="1">
    <citation type="submission" date="2020-11" db="EMBL/GenBank/DDBJ databases">
        <authorList>
            <consortium name="DOE Joint Genome Institute"/>
            <person name="Ahrendt S."/>
            <person name="Riley R."/>
            <person name="Andreopoulos W."/>
            <person name="Labutti K."/>
            <person name="Pangilinan J."/>
            <person name="Ruiz-Duenas F.J."/>
            <person name="Barrasa J.M."/>
            <person name="Sanchez-Garcia M."/>
            <person name="Camarero S."/>
            <person name="Miyauchi S."/>
            <person name="Serrano A."/>
            <person name="Linde D."/>
            <person name="Babiker R."/>
            <person name="Drula E."/>
            <person name="Ayuso-Fernandez I."/>
            <person name="Pacheco R."/>
            <person name="Padilla G."/>
            <person name="Ferreira P."/>
            <person name="Barriuso J."/>
            <person name="Kellner H."/>
            <person name="Castanera R."/>
            <person name="Alfaro M."/>
            <person name="Ramirez L."/>
            <person name="Pisabarro A.G."/>
            <person name="Kuo A."/>
            <person name="Tritt A."/>
            <person name="Lipzen A."/>
            <person name="He G."/>
            <person name="Yan M."/>
            <person name="Ng V."/>
            <person name="Cullen D."/>
            <person name="Martin F."/>
            <person name="Rosso M.-N."/>
            <person name="Henrissat B."/>
            <person name="Hibbett D."/>
            <person name="Martinez A.T."/>
            <person name="Grigoriev I.V."/>
        </authorList>
    </citation>
    <scope>NUCLEOTIDE SEQUENCE</scope>
    <source>
        <strain evidence="1">AH 40177</strain>
    </source>
</reference>
<dbReference type="AlphaFoldDB" id="A0A9P5U4B6"/>
<keyword evidence="2" id="KW-1185">Reference proteome</keyword>
<dbReference type="OrthoDB" id="2639744at2759"/>
<evidence type="ECO:0000313" key="2">
    <source>
        <dbReference type="Proteomes" id="UP000772434"/>
    </source>
</evidence>
<sequence length="265" mass="30224">MYSAYTNITTQGELDYSSGSSSYSHQPYPAQDLSLHPRSTGYPACPSTFPQHPVLPSQEPLWPGYLIFAPEFQHLQAKQPDVTSPTSTYASSSSRSIAATAYTQPPRPIPHPSRVLRNIVRPQPLHSVERPVSFRAVGSSERGVQVFDLNIEPKSDAPLRELRDRTIYVHIVSHMDSQYFQWPGYESFKGRINLRPQSGEATRIYILGEIGRIIEKFFKQPPPRHRDTQAHTWDLMCLNMDRVVITRLVHCGGANWQPELWYLDH</sequence>
<protein>
    <submittedName>
        <fullName evidence="1">Uncharacterized protein</fullName>
    </submittedName>
</protein>
<organism evidence="1 2">
    <name type="scientific">Rhodocollybia butyracea</name>
    <dbReference type="NCBI Taxonomy" id="206335"/>
    <lineage>
        <taxon>Eukaryota</taxon>
        <taxon>Fungi</taxon>
        <taxon>Dikarya</taxon>
        <taxon>Basidiomycota</taxon>
        <taxon>Agaricomycotina</taxon>
        <taxon>Agaricomycetes</taxon>
        <taxon>Agaricomycetidae</taxon>
        <taxon>Agaricales</taxon>
        <taxon>Marasmiineae</taxon>
        <taxon>Omphalotaceae</taxon>
        <taxon>Rhodocollybia</taxon>
    </lineage>
</organism>
<gene>
    <name evidence="1" type="ORF">BDP27DRAFT_1366388</name>
</gene>
<proteinExistence type="predicted"/>
<name>A0A9P5U4B6_9AGAR</name>
<accession>A0A9P5U4B6</accession>
<dbReference type="EMBL" id="JADNRY010000103">
    <property type="protein sequence ID" value="KAF9065492.1"/>
    <property type="molecule type" value="Genomic_DNA"/>
</dbReference>
<evidence type="ECO:0000313" key="1">
    <source>
        <dbReference type="EMBL" id="KAF9065492.1"/>
    </source>
</evidence>
<comment type="caution">
    <text evidence="1">The sequence shown here is derived from an EMBL/GenBank/DDBJ whole genome shotgun (WGS) entry which is preliminary data.</text>
</comment>
<dbReference type="Proteomes" id="UP000772434">
    <property type="component" value="Unassembled WGS sequence"/>
</dbReference>